<dbReference type="Proteomes" id="UP000308705">
    <property type="component" value="Unassembled WGS sequence"/>
</dbReference>
<feature type="compositionally biased region" description="Pro residues" evidence="1">
    <location>
        <begin position="143"/>
        <end position="160"/>
    </location>
</feature>
<keyword evidence="3" id="KW-0675">Receptor</keyword>
<dbReference type="AlphaFoldDB" id="A0A4U3M5T0"/>
<dbReference type="SUPFAM" id="SSF52200">
    <property type="entry name" value="Toll/Interleukin receptor TIR domain"/>
    <property type="match status" value="1"/>
</dbReference>
<organism evidence="3 4">
    <name type="scientific">Herbidospora galbida</name>
    <dbReference type="NCBI Taxonomy" id="2575442"/>
    <lineage>
        <taxon>Bacteria</taxon>
        <taxon>Bacillati</taxon>
        <taxon>Actinomycetota</taxon>
        <taxon>Actinomycetes</taxon>
        <taxon>Streptosporangiales</taxon>
        <taxon>Streptosporangiaceae</taxon>
        <taxon>Herbidospora</taxon>
    </lineage>
</organism>
<dbReference type="SMART" id="SM00255">
    <property type="entry name" value="TIR"/>
    <property type="match status" value="1"/>
</dbReference>
<dbReference type="EMBL" id="SZQA01000044">
    <property type="protein sequence ID" value="TKK83602.1"/>
    <property type="molecule type" value="Genomic_DNA"/>
</dbReference>
<feature type="region of interest" description="Disordered" evidence="1">
    <location>
        <begin position="134"/>
        <end position="162"/>
    </location>
</feature>
<dbReference type="Pfam" id="PF13676">
    <property type="entry name" value="TIR_2"/>
    <property type="match status" value="1"/>
</dbReference>
<name>A0A4U3M5T0_9ACTN</name>
<dbReference type="GO" id="GO:0007165">
    <property type="term" value="P:signal transduction"/>
    <property type="evidence" value="ECO:0007669"/>
    <property type="project" value="InterPro"/>
</dbReference>
<evidence type="ECO:0000313" key="4">
    <source>
        <dbReference type="Proteomes" id="UP000308705"/>
    </source>
</evidence>
<gene>
    <name evidence="3" type="ORF">FDA94_33195</name>
</gene>
<dbReference type="Gene3D" id="3.40.50.10140">
    <property type="entry name" value="Toll/interleukin-1 receptor homology (TIR) domain"/>
    <property type="match status" value="1"/>
</dbReference>
<feature type="domain" description="TIR" evidence="2">
    <location>
        <begin position="6"/>
        <end position="131"/>
    </location>
</feature>
<sequence length="373" mass="40662">MSVGEEKRDFFISYNQADLAWAEWIAWHLESADYTTIIQRWDFRAGANFVLKMQEATEKAKSVIMVLSPDYLTSDFTAPEWAAMFAADPRGLNREIIPVMVRPCDPKGMLAAIIQIRLMNLEESAALKELLAGVRPERQKPTSAPPFPGPPSSDPSPGVPAFPGRAASAPLPWLPHRQYVAVGERATAIVGDVRGVRLEAHLIPVSTENAIATSPSANLPDRLIEIGCETSLFTKRRGLKSGLSLGAAWALADDVSAEGQRGLTFTATGHRFAWTSIPAEKPEYVFDPADVRTRLRLLFDTLVKIALPPTKLVPTAVLYSTVGGVPRSTAGGSTPFTTGLDSYLESSLVISRTADIAEELTDELQELVRNHSR</sequence>
<comment type="caution">
    <text evidence="3">The sequence shown here is derived from an EMBL/GenBank/DDBJ whole genome shotgun (WGS) entry which is preliminary data.</text>
</comment>
<reference evidence="3 4" key="1">
    <citation type="submission" date="2019-04" db="EMBL/GenBank/DDBJ databases">
        <title>Herbidospora sp. NEAU-GS14.nov., a novel actinomycete isolated from soil.</title>
        <authorList>
            <person name="Han L."/>
        </authorList>
    </citation>
    <scope>NUCLEOTIDE SEQUENCE [LARGE SCALE GENOMIC DNA]</scope>
    <source>
        <strain evidence="3 4">NEAU-GS14</strain>
    </source>
</reference>
<proteinExistence type="predicted"/>
<dbReference type="OrthoDB" id="218695at2"/>
<evidence type="ECO:0000313" key="3">
    <source>
        <dbReference type="EMBL" id="TKK83602.1"/>
    </source>
</evidence>
<accession>A0A4U3M5T0</accession>
<dbReference type="PROSITE" id="PS50104">
    <property type="entry name" value="TIR"/>
    <property type="match status" value="1"/>
</dbReference>
<protein>
    <submittedName>
        <fullName evidence="3">Toll/interleukin-1 receptor domain-containing protein</fullName>
    </submittedName>
</protein>
<dbReference type="InterPro" id="IPR035897">
    <property type="entry name" value="Toll_tir_struct_dom_sf"/>
</dbReference>
<evidence type="ECO:0000259" key="2">
    <source>
        <dbReference type="PROSITE" id="PS50104"/>
    </source>
</evidence>
<dbReference type="InterPro" id="IPR000157">
    <property type="entry name" value="TIR_dom"/>
</dbReference>
<evidence type="ECO:0000256" key="1">
    <source>
        <dbReference type="SAM" id="MobiDB-lite"/>
    </source>
</evidence>
<keyword evidence="4" id="KW-1185">Reference proteome</keyword>